<gene>
    <name evidence="1" type="ORF">NoPa_00169</name>
</gene>
<dbReference type="Proteomes" id="UP001480661">
    <property type="component" value="Segment"/>
</dbReference>
<evidence type="ECO:0000313" key="2">
    <source>
        <dbReference type="Proteomes" id="UP001480661"/>
    </source>
</evidence>
<dbReference type="EMBL" id="PP496415">
    <property type="protein sequence ID" value="WYV99505.1"/>
    <property type="molecule type" value="Genomic_DNA"/>
</dbReference>
<sequence>MKCLPDSHGGWGYRNIPECIQIRRYDLCRYLVVNPGLEPGYPEGLSFRGLPISIS</sequence>
<organism evidence="1 2">
    <name type="scientific">Pseudomonas phage vB_PpuM-NoPa</name>
    <dbReference type="NCBI Taxonomy" id="3132619"/>
    <lineage>
        <taxon>Viruses</taxon>
        <taxon>Duplodnaviria</taxon>
        <taxon>Heunggongvirae</taxon>
        <taxon>Uroviricota</taxon>
        <taxon>Caudoviricetes</taxon>
        <taxon>Vandenendeviridae</taxon>
        <taxon>Gorskivirinae</taxon>
        <taxon>Tartuvirus</taxon>
        <taxon>Tartuvirus nopa</taxon>
    </lineage>
</organism>
<keyword evidence="2" id="KW-1185">Reference proteome</keyword>
<accession>A0AAX4MXK9</accession>
<name>A0AAX4MXK9_9CAUD</name>
<proteinExistence type="predicted"/>
<reference evidence="1 2" key="1">
    <citation type="submission" date="2024-03" db="EMBL/GenBank/DDBJ databases">
        <title>Isolation and characterization of a phage collection against Pseudomonas putida.</title>
        <authorList>
            <person name="Brauer A."/>
            <person name="Rosendahl S."/>
            <person name="Kangsep A."/>
            <person name="Rikberg R."/>
            <person name="Lewanczyk A.C."/>
            <person name="Horak R."/>
            <person name="Tamman H."/>
        </authorList>
    </citation>
    <scope>NUCLEOTIDE SEQUENCE [LARGE SCALE GENOMIC DNA]</scope>
</reference>
<protein>
    <submittedName>
        <fullName evidence="1">Uncharacterized protein</fullName>
    </submittedName>
</protein>
<evidence type="ECO:0000313" key="1">
    <source>
        <dbReference type="EMBL" id="WYV99505.1"/>
    </source>
</evidence>